<dbReference type="EMBL" id="KZ819753">
    <property type="protein sequence ID" value="PWN52885.1"/>
    <property type="molecule type" value="Genomic_DNA"/>
</dbReference>
<organism evidence="1 2">
    <name type="scientific">Violaceomyces palustris</name>
    <dbReference type="NCBI Taxonomy" id="1673888"/>
    <lineage>
        <taxon>Eukaryota</taxon>
        <taxon>Fungi</taxon>
        <taxon>Dikarya</taxon>
        <taxon>Basidiomycota</taxon>
        <taxon>Ustilaginomycotina</taxon>
        <taxon>Ustilaginomycetes</taxon>
        <taxon>Violaceomycetales</taxon>
        <taxon>Violaceomycetaceae</taxon>
        <taxon>Violaceomyces</taxon>
    </lineage>
</organism>
<evidence type="ECO:0000313" key="2">
    <source>
        <dbReference type="Proteomes" id="UP000245626"/>
    </source>
</evidence>
<keyword evidence="2" id="KW-1185">Reference proteome</keyword>
<sequence>MLFFGLLFSCAILVHGQPAKDLTAFVDPFIGTINGGHVFAGATTPFGSVKAVADTAGGDNQGGFVSDFSAIYGISQLHDDGTGGSPSLGNFMLLPQACHYSSGSAKSTRISNVCLTNKKERVVHQVKGSQKASPGFFSLDLENGIKTAVTTTNHVALHKFDFSAIRDASSAFGAKGKQSATVLFDLTSDLPGQYMNNSRLDIDMNGSNARITAFGEFGPSFGTGSYKVYSCADIPGVSRAATYANNRTTDGTLSLSSPRGDAGALVEIDDDYLKSNDGVISVRVGISWVSVEAACAFAEAEIPNFETAFESIREKSREAWNQILGAFDADLTGVSKEQNRLFWSSLYRTFISPTNVTGDNPRWEGGAVWDSLYCLWDSARVVHPLYAILNPKAQAEIVQAAINVWKHLGFLPDCRMSTDKGFTQGGSNAEMMLSDSYVKGIREGIDWEEGLAAMLKDAEVESADWGVEGRGAVRARKRLGYVPRGPEGSPKTFTSVAGRSASRTLEYAFNDFSIALVAAGQGRQDIFEDFIRRSNDSFNLWNPKVESDGFLGFMQARWANGSFHFQDPRKCSPAFEFGTCYLLRTQDTDFYEASAWQYSLFVPHDMSTLVKLMGGDETYLERVDHMWGADYGDVGDEVGFLPTYVYHYARNGYKRSVDRSLKILRENFNTTYGGLPGNDDSGAMGAYVVWSAMGLFPVAGTGVYLLSTPLFPGYKITSTVTGKTFELKTKNWDEASVNKYIVRATLNGEPYTKNWIEHGVFLEGSTLELTLGPDPTDFGSRVEDLPPSLSTGGFKFNGHAAQGF</sequence>
<evidence type="ECO:0000313" key="1">
    <source>
        <dbReference type="EMBL" id="PWN52885.1"/>
    </source>
</evidence>
<protein>
    <submittedName>
        <fullName evidence="1">Alpha-1,2-mannosidase, putative subfamily</fullName>
    </submittedName>
</protein>
<gene>
    <name evidence="1" type="ORF">IE53DRAFT_384669</name>
</gene>
<accession>A0ACD0P449</accession>
<name>A0ACD0P449_9BASI</name>
<dbReference type="Proteomes" id="UP000245626">
    <property type="component" value="Unassembled WGS sequence"/>
</dbReference>
<proteinExistence type="predicted"/>
<reference evidence="1 2" key="1">
    <citation type="journal article" date="2018" name="Mol. Biol. Evol.">
        <title>Broad Genomic Sampling Reveals a Smut Pathogenic Ancestry of the Fungal Clade Ustilaginomycotina.</title>
        <authorList>
            <person name="Kijpornyongpan T."/>
            <person name="Mondo S.J."/>
            <person name="Barry K."/>
            <person name="Sandor L."/>
            <person name="Lee J."/>
            <person name="Lipzen A."/>
            <person name="Pangilinan J."/>
            <person name="LaButti K."/>
            <person name="Hainaut M."/>
            <person name="Henrissat B."/>
            <person name="Grigoriev I.V."/>
            <person name="Spatafora J.W."/>
            <person name="Aime M.C."/>
        </authorList>
    </citation>
    <scope>NUCLEOTIDE SEQUENCE [LARGE SCALE GENOMIC DNA]</scope>
    <source>
        <strain evidence="1 2">SA 807</strain>
    </source>
</reference>